<name>A0A6D2J0Q3_9BRAS</name>
<proteinExistence type="predicted"/>
<comment type="caution">
    <text evidence="3">The sequence shown here is derived from an EMBL/GenBank/DDBJ whole genome shotgun (WGS) entry which is preliminary data.</text>
</comment>
<feature type="signal peptide" evidence="1">
    <location>
        <begin position="1"/>
        <end position="22"/>
    </location>
</feature>
<reference evidence="3" key="1">
    <citation type="submission" date="2020-01" db="EMBL/GenBank/DDBJ databases">
        <authorList>
            <person name="Mishra B."/>
        </authorList>
    </citation>
    <scope>NUCLEOTIDE SEQUENCE [LARGE SCALE GENOMIC DNA]</scope>
</reference>
<dbReference type="Pfam" id="PF03080">
    <property type="entry name" value="Neprosin"/>
    <property type="match status" value="1"/>
</dbReference>
<dbReference type="PANTHER" id="PTHR31589:SF198">
    <property type="entry name" value="NEP-INTERACTING PROTEIN 1"/>
    <property type="match status" value="1"/>
</dbReference>
<evidence type="ECO:0000313" key="4">
    <source>
        <dbReference type="Proteomes" id="UP000467841"/>
    </source>
</evidence>
<dbReference type="AlphaFoldDB" id="A0A6D2J0Q3"/>
<dbReference type="Pfam" id="PF14365">
    <property type="entry name" value="Neprosin_AP"/>
    <property type="match status" value="1"/>
</dbReference>
<evidence type="ECO:0000259" key="2">
    <source>
        <dbReference type="PROSITE" id="PS52045"/>
    </source>
</evidence>
<evidence type="ECO:0000256" key="1">
    <source>
        <dbReference type="SAM" id="SignalP"/>
    </source>
</evidence>
<dbReference type="EMBL" id="CACVBM020001129">
    <property type="protein sequence ID" value="CAA7033088.1"/>
    <property type="molecule type" value="Genomic_DNA"/>
</dbReference>
<dbReference type="OrthoDB" id="1858978at2759"/>
<dbReference type="Proteomes" id="UP000467841">
    <property type="component" value="Unassembled WGS sequence"/>
</dbReference>
<dbReference type="PANTHER" id="PTHR31589">
    <property type="entry name" value="PROTEIN, PUTATIVE (DUF239)-RELATED-RELATED"/>
    <property type="match status" value="1"/>
</dbReference>
<evidence type="ECO:0000313" key="3">
    <source>
        <dbReference type="EMBL" id="CAA7033088.1"/>
    </source>
</evidence>
<dbReference type="InterPro" id="IPR004314">
    <property type="entry name" value="Neprosin"/>
</dbReference>
<dbReference type="InterPro" id="IPR053168">
    <property type="entry name" value="Glutamic_endopeptidase"/>
</dbReference>
<sequence length="369" mass="41524">MISRVMASFVFSILIITVVVTGSKFSDTEIDQLLKKLNKPAIKSIKSPDGDIIDCVHINKQPAFDNPLLRNHTIMMRPSVYPEGWNKVSEKQSNMVTQLWTTKGRCPDNTVPIRRTRREDILRAESIERFGKRNPNMIYDPSKAANPTAQNALNGTHSYAILAAMNGRFHGAKADINLWKPYLQKRQEFSLSQIWVNAGTHGVDLNTIEAGWQINHIMIPGAVLNPTSIYGGQQRDFIVYMWKDFHSGAWWLGINNNIVVGYWPATCFTHLQNGATGVMWGGEVIDEKTGDQHTTTQMGSGHFPQEGHTKASYFKNVQVLDETNNLRPVPAQHQTSVTEAHCYNIKLGQDSSWGSYFFYGGPGRNRMCP</sequence>
<dbReference type="InterPro" id="IPR025521">
    <property type="entry name" value="Neprosin_propep"/>
</dbReference>
<accession>A0A6D2J0Q3</accession>
<dbReference type="PROSITE" id="PS52045">
    <property type="entry name" value="NEPROSIN_PEP_CD"/>
    <property type="match status" value="1"/>
</dbReference>
<keyword evidence="4" id="KW-1185">Reference proteome</keyword>
<keyword evidence="1" id="KW-0732">Signal</keyword>
<gene>
    <name evidence="3" type="ORF">MERR_LOCUS20323</name>
</gene>
<feature type="chain" id="PRO_5025464358" description="Neprosin PEP catalytic domain-containing protein" evidence="1">
    <location>
        <begin position="23"/>
        <end position="369"/>
    </location>
</feature>
<feature type="domain" description="Neprosin PEP catalytic" evidence="2">
    <location>
        <begin position="151"/>
        <end position="369"/>
    </location>
</feature>
<protein>
    <recommendedName>
        <fullName evidence="2">Neprosin PEP catalytic domain-containing protein</fullName>
    </recommendedName>
</protein>
<organism evidence="3 4">
    <name type="scientific">Microthlaspi erraticum</name>
    <dbReference type="NCBI Taxonomy" id="1685480"/>
    <lineage>
        <taxon>Eukaryota</taxon>
        <taxon>Viridiplantae</taxon>
        <taxon>Streptophyta</taxon>
        <taxon>Embryophyta</taxon>
        <taxon>Tracheophyta</taxon>
        <taxon>Spermatophyta</taxon>
        <taxon>Magnoliopsida</taxon>
        <taxon>eudicotyledons</taxon>
        <taxon>Gunneridae</taxon>
        <taxon>Pentapetalae</taxon>
        <taxon>rosids</taxon>
        <taxon>malvids</taxon>
        <taxon>Brassicales</taxon>
        <taxon>Brassicaceae</taxon>
        <taxon>Coluteocarpeae</taxon>
        <taxon>Microthlaspi</taxon>
    </lineage>
</organism>